<dbReference type="OrthoDB" id="9801785at2"/>
<evidence type="ECO:0000256" key="1">
    <source>
        <dbReference type="ARBA" id="ARBA00007637"/>
    </source>
</evidence>
<keyword evidence="4" id="KW-1185">Reference proteome</keyword>
<evidence type="ECO:0000313" key="4">
    <source>
        <dbReference type="Proteomes" id="UP000433945"/>
    </source>
</evidence>
<dbReference type="Gene3D" id="3.90.25.10">
    <property type="entry name" value="UDP-galactose 4-epimerase, domain 1"/>
    <property type="match status" value="1"/>
</dbReference>
<dbReference type="CDD" id="cd05256">
    <property type="entry name" value="UDP_AE_SDR_e"/>
    <property type="match status" value="1"/>
</dbReference>
<dbReference type="InterPro" id="IPR001509">
    <property type="entry name" value="Epimerase_deHydtase"/>
</dbReference>
<dbReference type="Pfam" id="PF01370">
    <property type="entry name" value="Epimerase"/>
    <property type="match status" value="1"/>
</dbReference>
<feature type="domain" description="NAD-dependent epimerase/dehydratase" evidence="2">
    <location>
        <begin position="7"/>
        <end position="244"/>
    </location>
</feature>
<dbReference type="InterPro" id="IPR036291">
    <property type="entry name" value="NAD(P)-bd_dom_sf"/>
</dbReference>
<evidence type="ECO:0000259" key="2">
    <source>
        <dbReference type="Pfam" id="PF01370"/>
    </source>
</evidence>
<sequence length="325" mass="35825">MENAAKVLITGGAGFIGSNLCDYFLAKNYKVVCLDNFSTGHRKNINHLLGNPDFTLIEGDIRNLADCHKAVKGVSYVLHEAALGSVPRSINDPITSNDVNVSGFLNMLTASRDEGVKRFVYAASSSTYGDSESLPKVEDKIGKPLSPYAITKYVNELYADIFSKTYGIEVIGLRYFNVFGRRQDPNGAYAAVIPKFVMQFMKHESPVINGDGNYSRDFTYIDNVIQMNELAMLTENPEAINTVYNTAFGDRTTLNDLIGYLKDLLAEYDSEIANVEVVHGPNRAGDIPHSLASIDKASGLLGYDPKYSLQAGLKEAVTWYWANLK</sequence>
<dbReference type="AlphaFoldDB" id="A0A6N8HBP2"/>
<dbReference type="PANTHER" id="PTHR43000">
    <property type="entry name" value="DTDP-D-GLUCOSE 4,6-DEHYDRATASE-RELATED"/>
    <property type="match status" value="1"/>
</dbReference>
<organism evidence="3 4">
    <name type="scientific">Flavobacterium rakeshii</name>
    <dbReference type="NCBI Taxonomy" id="1038845"/>
    <lineage>
        <taxon>Bacteria</taxon>
        <taxon>Pseudomonadati</taxon>
        <taxon>Bacteroidota</taxon>
        <taxon>Flavobacteriia</taxon>
        <taxon>Flavobacteriales</taxon>
        <taxon>Flavobacteriaceae</taxon>
        <taxon>Flavobacterium</taxon>
    </lineage>
</organism>
<protein>
    <submittedName>
        <fullName evidence="3">NAD-dependent epimerase/dehydratase family protein</fullName>
    </submittedName>
</protein>
<comment type="caution">
    <text evidence="3">The sequence shown here is derived from an EMBL/GenBank/DDBJ whole genome shotgun (WGS) entry which is preliminary data.</text>
</comment>
<evidence type="ECO:0000313" key="3">
    <source>
        <dbReference type="EMBL" id="MUV03632.1"/>
    </source>
</evidence>
<name>A0A6N8HBP2_9FLAO</name>
<dbReference type="Proteomes" id="UP000433945">
    <property type="component" value="Unassembled WGS sequence"/>
</dbReference>
<proteinExistence type="inferred from homology"/>
<dbReference type="EMBL" id="WOWP01000024">
    <property type="protein sequence ID" value="MUV03632.1"/>
    <property type="molecule type" value="Genomic_DNA"/>
</dbReference>
<dbReference type="SUPFAM" id="SSF51735">
    <property type="entry name" value="NAD(P)-binding Rossmann-fold domains"/>
    <property type="match status" value="1"/>
</dbReference>
<accession>A0A6N8HBP2</accession>
<dbReference type="RefSeq" id="WP_157482970.1">
    <property type="nucleotide sequence ID" value="NZ_JAZDQD010000001.1"/>
</dbReference>
<gene>
    <name evidence="3" type="ORF">GN157_07905</name>
</gene>
<comment type="similarity">
    <text evidence="1">Belongs to the NAD(P)-dependent epimerase/dehydratase family.</text>
</comment>
<dbReference type="Gene3D" id="3.40.50.720">
    <property type="entry name" value="NAD(P)-binding Rossmann-like Domain"/>
    <property type="match status" value="1"/>
</dbReference>
<reference evidence="3 4" key="1">
    <citation type="submission" date="2019-12" db="EMBL/GenBank/DDBJ databases">
        <authorList>
            <person name="Sun J.-Q."/>
        </authorList>
    </citation>
    <scope>NUCLEOTIDE SEQUENCE [LARGE SCALE GENOMIC DNA]</scope>
    <source>
        <strain evidence="3 4">JCM 17928</strain>
    </source>
</reference>